<sequence>MKRKLIFGLALVLALTGITLGILVVVTAHDSANNLSPLAASASMGAVLLILVYSRLRKADQADRE</sequence>
<feature type="transmembrane region" description="Helical" evidence="1">
    <location>
        <begin position="38"/>
        <end position="56"/>
    </location>
</feature>
<dbReference type="RefSeq" id="WP_343955631.1">
    <property type="nucleotide sequence ID" value="NZ_BAAAMN010000003.1"/>
</dbReference>
<keyword evidence="1" id="KW-0812">Transmembrane</keyword>
<keyword evidence="3" id="KW-1185">Reference proteome</keyword>
<organism evidence="2 3">
    <name type="scientific">Yaniella flava</name>
    <dbReference type="NCBI Taxonomy" id="287930"/>
    <lineage>
        <taxon>Bacteria</taxon>
        <taxon>Bacillati</taxon>
        <taxon>Actinomycetota</taxon>
        <taxon>Actinomycetes</taxon>
        <taxon>Micrococcales</taxon>
        <taxon>Micrococcaceae</taxon>
        <taxon>Yaniella</taxon>
    </lineage>
</organism>
<protein>
    <submittedName>
        <fullName evidence="2">Uncharacterized protein</fullName>
    </submittedName>
</protein>
<keyword evidence="1" id="KW-0472">Membrane</keyword>
<gene>
    <name evidence="2" type="ORF">GCM10009720_01280</name>
</gene>
<dbReference type="EMBL" id="BAAAMN010000003">
    <property type="protein sequence ID" value="GAA2025273.1"/>
    <property type="molecule type" value="Genomic_DNA"/>
</dbReference>
<comment type="caution">
    <text evidence="2">The sequence shown here is derived from an EMBL/GenBank/DDBJ whole genome shotgun (WGS) entry which is preliminary data.</text>
</comment>
<evidence type="ECO:0000313" key="2">
    <source>
        <dbReference type="EMBL" id="GAA2025273.1"/>
    </source>
</evidence>
<evidence type="ECO:0000256" key="1">
    <source>
        <dbReference type="SAM" id="Phobius"/>
    </source>
</evidence>
<keyword evidence="1" id="KW-1133">Transmembrane helix</keyword>
<proteinExistence type="predicted"/>
<reference evidence="2 3" key="1">
    <citation type="journal article" date="2019" name="Int. J. Syst. Evol. Microbiol.">
        <title>The Global Catalogue of Microorganisms (GCM) 10K type strain sequencing project: providing services to taxonomists for standard genome sequencing and annotation.</title>
        <authorList>
            <consortium name="The Broad Institute Genomics Platform"/>
            <consortium name="The Broad Institute Genome Sequencing Center for Infectious Disease"/>
            <person name="Wu L."/>
            <person name="Ma J."/>
        </authorList>
    </citation>
    <scope>NUCLEOTIDE SEQUENCE [LARGE SCALE GENOMIC DNA]</scope>
    <source>
        <strain evidence="2 3">JCM 13595</strain>
    </source>
</reference>
<name>A0ABN2TZ06_9MICC</name>
<dbReference type="Proteomes" id="UP001501461">
    <property type="component" value="Unassembled WGS sequence"/>
</dbReference>
<accession>A0ABN2TZ06</accession>
<evidence type="ECO:0000313" key="3">
    <source>
        <dbReference type="Proteomes" id="UP001501461"/>
    </source>
</evidence>